<dbReference type="Proteomes" id="UP000355283">
    <property type="component" value="Unassembled WGS sequence"/>
</dbReference>
<dbReference type="PANTHER" id="PTHR11452:SF75">
    <property type="entry name" value="ALPHA-GALACTOSIDASE MEL1"/>
    <property type="match status" value="1"/>
</dbReference>
<dbReference type="InterPro" id="IPR017853">
    <property type="entry name" value="GH"/>
</dbReference>
<dbReference type="PANTHER" id="PTHR11452">
    <property type="entry name" value="ALPHA-GALACTOSIDASE/ALPHA-N-ACETYLGALACTOSAMINIDASE"/>
    <property type="match status" value="1"/>
</dbReference>
<dbReference type="InterPro" id="IPR002241">
    <property type="entry name" value="Glyco_hydro_27"/>
</dbReference>
<accession>A0A4D9D6A7</accession>
<dbReference type="Pfam" id="PF16499">
    <property type="entry name" value="Melibiase_2"/>
    <property type="match status" value="1"/>
</dbReference>
<dbReference type="FunFam" id="3.20.20.70:FF:000202">
    <property type="entry name" value="Alpha-galactosidase"/>
    <property type="match status" value="1"/>
</dbReference>
<protein>
    <recommendedName>
        <fullName evidence="3 8">Alpha-galactosidase</fullName>
        <ecNumber evidence="3 8">3.2.1.22</ecNumber>
    </recommendedName>
    <alternativeName>
        <fullName evidence="8">Melibiase</fullName>
    </alternativeName>
</protein>
<dbReference type="OrthoDB" id="5795902at2759"/>
<sequence>MVRRKLCGPAGVLLSVIATIPSLPLFISTVTTNALPNGLGLTPAMGFNTWNRFHCDIDEAMVKETARLLIDTGLRDLGYVFVNLDDCWMARNRSAEGGLVEDPVKFPSGIKGLGDYLHALGFKFGIYSSAGSATCEGFPASLGVEGRDAETWSEWGVDYLKYDNCHTDGTSPQERYPPMRDALNATGRPVLYSMCEWGLDNPGAWAPAVSNLWRTTPDIRDEWASVMEIVEINGRRWRYAGPGGFNDPDMLEVGNGGMGLEEYRAHMSLWCVMKAPLLIGCDLRGATVDVLALLGNQEVIAVNQDPLGVQARRVWSSGSGGGRGVGKGGSPGSPLAAIVVPCALAPEKGKDAVWWILEPAGLTEEAEGERGGGRGPSDSGGEAELVSVRSVGSGGGEGTVQYCLAAKEGLGGHGRVEGEEITRVMRLRGEGDSMEEGVRKKEASVTVGRQEVSQEDDADASIPLSSLGFRVTLAPCLGPAPFSLFERTGKEQLWRRKGSLLMPESAPHLCLGVVRSNQDPLRTGLAVELAPCNASLPRQQWETEAGPGSLRAEGMGPPGAEESKAAWFGGEEPLPSSSVWAPPVGGLGSSSPQLLVNAFQHQCLAPETDAPAGAQEIWIGPLSGGAFVLLLFNRSTVSARISALWRDLGLGLEKGSYEARDLWARRTLPPESVADGIRDWEVPGHGAAMFKLSPGPAL</sequence>
<evidence type="ECO:0000256" key="6">
    <source>
        <dbReference type="ARBA" id="ARBA00023157"/>
    </source>
</evidence>
<feature type="domain" description="Alpha galactosidase C-terminal" evidence="10">
    <location>
        <begin position="613"/>
        <end position="692"/>
    </location>
</feature>
<dbReference type="PROSITE" id="PS00512">
    <property type="entry name" value="ALPHA_GALACTOSIDASE"/>
    <property type="match status" value="1"/>
</dbReference>
<dbReference type="AlphaFoldDB" id="A0A4D9D6A7"/>
<dbReference type="PROSITE" id="PS50231">
    <property type="entry name" value="RICIN_B_LECTIN"/>
    <property type="match status" value="1"/>
</dbReference>
<comment type="caution">
    <text evidence="11">The sequence shown here is derived from an EMBL/GenBank/DDBJ whole genome shotgun (WGS) entry which is preliminary data.</text>
</comment>
<dbReference type="InterPro" id="IPR041233">
    <property type="entry name" value="Melibiase_C"/>
</dbReference>
<evidence type="ECO:0000256" key="4">
    <source>
        <dbReference type="ARBA" id="ARBA00022729"/>
    </source>
</evidence>
<dbReference type="SUPFAM" id="SSF51445">
    <property type="entry name" value="(Trans)glycosidases"/>
    <property type="match status" value="1"/>
</dbReference>
<evidence type="ECO:0000256" key="7">
    <source>
        <dbReference type="ARBA" id="ARBA00023295"/>
    </source>
</evidence>
<dbReference type="GO" id="GO:0005995">
    <property type="term" value="P:melibiose catabolic process"/>
    <property type="evidence" value="ECO:0007669"/>
    <property type="project" value="UniProtKB-ARBA"/>
</dbReference>
<dbReference type="Gene3D" id="2.60.40.1180">
    <property type="entry name" value="Golgi alpha-mannosidase II"/>
    <property type="match status" value="1"/>
</dbReference>
<evidence type="ECO:0000313" key="11">
    <source>
        <dbReference type="EMBL" id="TFJ85917.1"/>
    </source>
</evidence>
<name>A0A4D9D6A7_9STRA</name>
<comment type="catalytic activity">
    <reaction evidence="1 8">
        <text>Hydrolysis of terminal, non-reducing alpha-D-galactose residues in alpha-D-galactosides, including galactose oligosaccharides, galactomannans and galactolipids.</text>
        <dbReference type="EC" id="3.2.1.22"/>
    </reaction>
</comment>
<dbReference type="SUPFAM" id="SSF51011">
    <property type="entry name" value="Glycosyl hydrolase domain"/>
    <property type="match status" value="1"/>
</dbReference>
<keyword evidence="5 8" id="KW-0378">Hydrolase</keyword>
<comment type="similarity">
    <text evidence="2 8">Belongs to the glycosyl hydrolase 27 family.</text>
</comment>
<dbReference type="Pfam" id="PF17801">
    <property type="entry name" value="Melibiase_C"/>
    <property type="match status" value="1"/>
</dbReference>
<feature type="region of interest" description="Disordered" evidence="9">
    <location>
        <begin position="542"/>
        <end position="565"/>
    </location>
</feature>
<gene>
    <name evidence="11" type="ORF">NSK_002737</name>
</gene>
<dbReference type="InterPro" id="IPR000111">
    <property type="entry name" value="Glyco_hydro_27/36_CS"/>
</dbReference>
<keyword evidence="6 8" id="KW-1015">Disulfide bond</keyword>
<evidence type="ECO:0000256" key="9">
    <source>
        <dbReference type="SAM" id="MobiDB-lite"/>
    </source>
</evidence>
<proteinExistence type="inferred from homology"/>
<dbReference type="Gene3D" id="3.20.20.70">
    <property type="entry name" value="Aldolase class I"/>
    <property type="match status" value="1"/>
</dbReference>
<dbReference type="GO" id="GO:0004557">
    <property type="term" value="F:alpha-galactosidase activity"/>
    <property type="evidence" value="ECO:0007669"/>
    <property type="project" value="UniProtKB-EC"/>
</dbReference>
<organism evidence="11 12">
    <name type="scientific">Nannochloropsis salina CCMP1776</name>
    <dbReference type="NCBI Taxonomy" id="1027361"/>
    <lineage>
        <taxon>Eukaryota</taxon>
        <taxon>Sar</taxon>
        <taxon>Stramenopiles</taxon>
        <taxon>Ochrophyta</taxon>
        <taxon>Eustigmatophyceae</taxon>
        <taxon>Eustigmatales</taxon>
        <taxon>Monodopsidaceae</taxon>
        <taxon>Microchloropsis</taxon>
        <taxon>Microchloropsis salina</taxon>
    </lineage>
</organism>
<keyword evidence="12" id="KW-1185">Reference proteome</keyword>
<evidence type="ECO:0000256" key="3">
    <source>
        <dbReference type="ARBA" id="ARBA00012755"/>
    </source>
</evidence>
<dbReference type="EC" id="3.2.1.22" evidence="3 8"/>
<reference evidence="11 12" key="1">
    <citation type="submission" date="2019-01" db="EMBL/GenBank/DDBJ databases">
        <title>Nuclear Genome Assembly of the Microalgal Biofuel strain Nannochloropsis salina CCMP1776.</title>
        <authorList>
            <person name="Hovde B."/>
        </authorList>
    </citation>
    <scope>NUCLEOTIDE SEQUENCE [LARGE SCALE GENOMIC DNA]</scope>
    <source>
        <strain evidence="11 12">CCMP1776</strain>
    </source>
</reference>
<dbReference type="EMBL" id="SDOX01000010">
    <property type="protein sequence ID" value="TFJ85917.1"/>
    <property type="molecule type" value="Genomic_DNA"/>
</dbReference>
<evidence type="ECO:0000256" key="8">
    <source>
        <dbReference type="RuleBase" id="RU361168"/>
    </source>
</evidence>
<dbReference type="InterPro" id="IPR013785">
    <property type="entry name" value="Aldolase_TIM"/>
</dbReference>
<evidence type="ECO:0000313" key="12">
    <source>
        <dbReference type="Proteomes" id="UP000355283"/>
    </source>
</evidence>
<dbReference type="CDD" id="cd14792">
    <property type="entry name" value="GH27"/>
    <property type="match status" value="1"/>
</dbReference>
<evidence type="ECO:0000256" key="5">
    <source>
        <dbReference type="ARBA" id="ARBA00022801"/>
    </source>
</evidence>
<evidence type="ECO:0000256" key="2">
    <source>
        <dbReference type="ARBA" id="ARBA00009743"/>
    </source>
</evidence>
<keyword evidence="4" id="KW-0732">Signal</keyword>
<keyword evidence="7 8" id="KW-0326">Glycosidase</keyword>
<evidence type="ECO:0000256" key="1">
    <source>
        <dbReference type="ARBA" id="ARBA00001255"/>
    </source>
</evidence>
<dbReference type="InterPro" id="IPR013780">
    <property type="entry name" value="Glyco_hydro_b"/>
</dbReference>
<evidence type="ECO:0000259" key="10">
    <source>
        <dbReference type="Pfam" id="PF17801"/>
    </source>
</evidence>
<dbReference type="PRINTS" id="PR00740">
    <property type="entry name" value="GLHYDRLASE27"/>
</dbReference>